<dbReference type="EMBL" id="JTDY01000571">
    <property type="protein sequence ID" value="KOB76636.1"/>
    <property type="molecule type" value="Genomic_DNA"/>
</dbReference>
<name>A0A0L7LN50_OPEBR</name>
<feature type="region of interest" description="Disordered" evidence="1">
    <location>
        <begin position="71"/>
        <end position="90"/>
    </location>
</feature>
<organism evidence="2 3">
    <name type="scientific">Operophtera brumata</name>
    <name type="common">Winter moth</name>
    <name type="synonym">Phalaena brumata</name>
    <dbReference type="NCBI Taxonomy" id="104452"/>
    <lineage>
        <taxon>Eukaryota</taxon>
        <taxon>Metazoa</taxon>
        <taxon>Ecdysozoa</taxon>
        <taxon>Arthropoda</taxon>
        <taxon>Hexapoda</taxon>
        <taxon>Insecta</taxon>
        <taxon>Pterygota</taxon>
        <taxon>Neoptera</taxon>
        <taxon>Endopterygota</taxon>
        <taxon>Lepidoptera</taxon>
        <taxon>Glossata</taxon>
        <taxon>Ditrysia</taxon>
        <taxon>Geometroidea</taxon>
        <taxon>Geometridae</taxon>
        <taxon>Larentiinae</taxon>
        <taxon>Operophtera</taxon>
    </lineage>
</organism>
<dbReference type="Proteomes" id="UP000037510">
    <property type="component" value="Unassembled WGS sequence"/>
</dbReference>
<feature type="non-terminal residue" evidence="2">
    <location>
        <position position="1"/>
    </location>
</feature>
<feature type="compositionally biased region" description="Low complexity" evidence="1">
    <location>
        <begin position="76"/>
        <end position="90"/>
    </location>
</feature>
<keyword evidence="3" id="KW-1185">Reference proteome</keyword>
<evidence type="ECO:0000313" key="2">
    <source>
        <dbReference type="EMBL" id="KOB76636.1"/>
    </source>
</evidence>
<protein>
    <submittedName>
        <fullName evidence="2">Silk protein P25</fullName>
    </submittedName>
</protein>
<dbReference type="GO" id="GO:0005198">
    <property type="term" value="F:structural molecule activity"/>
    <property type="evidence" value="ECO:0007669"/>
    <property type="project" value="InterPro"/>
</dbReference>
<gene>
    <name evidence="2" type="ORF">OBRU01_05554</name>
</gene>
<dbReference type="Pfam" id="PF07294">
    <property type="entry name" value="Fibroin_P25"/>
    <property type="match status" value="3"/>
</dbReference>
<reference evidence="2 3" key="1">
    <citation type="journal article" date="2015" name="Genome Biol. Evol.">
        <title>The genome of winter moth (Operophtera brumata) provides a genomic perspective on sexual dimorphism and phenology.</title>
        <authorList>
            <person name="Derks M.F."/>
            <person name="Smit S."/>
            <person name="Salis L."/>
            <person name="Schijlen E."/>
            <person name="Bossers A."/>
            <person name="Mateman C."/>
            <person name="Pijl A.S."/>
            <person name="de Ridder D."/>
            <person name="Groenen M.A."/>
            <person name="Visser M.E."/>
            <person name="Megens H.J."/>
        </authorList>
    </citation>
    <scope>NUCLEOTIDE SEQUENCE [LARGE SCALE GENOMIC DNA]</scope>
    <source>
        <strain evidence="2">WM2013NL</strain>
        <tissue evidence="2">Head and thorax</tissue>
    </source>
</reference>
<proteinExistence type="predicted"/>
<dbReference type="AlphaFoldDB" id="A0A0L7LN50"/>
<dbReference type="GO" id="GO:0005576">
    <property type="term" value="C:extracellular region"/>
    <property type="evidence" value="ECO:0007669"/>
    <property type="project" value="InterPro"/>
</dbReference>
<comment type="caution">
    <text evidence="2">The sequence shown here is derived from an EMBL/GenBank/DDBJ whole genome shotgun (WGS) entry which is preliminary data.</text>
</comment>
<accession>A0A0L7LN50</accession>
<sequence>NSKCNPRTRPVERQYTVPRQRFETPHFNASYIDHNLTVSGQHRCFVSEFFPSATLAPGPWSVSTRCRVSASRRRTSTPATSTTTSQSPASIGASCQSSCKYNSKCNPRTRPVERQYTVPRQRFETPHFNASYIDHNLTVSGQHRCFVSEFLLHWPLQEDSTFRYKIKGTYHLSLLNIFERETFFYRANMLARKFINTQLCDFGCD</sequence>
<feature type="non-terminal residue" evidence="2">
    <location>
        <position position="205"/>
    </location>
</feature>
<dbReference type="InterPro" id="IPR009911">
    <property type="entry name" value="Fibroin_P25"/>
</dbReference>
<evidence type="ECO:0000313" key="3">
    <source>
        <dbReference type="Proteomes" id="UP000037510"/>
    </source>
</evidence>
<evidence type="ECO:0000256" key="1">
    <source>
        <dbReference type="SAM" id="MobiDB-lite"/>
    </source>
</evidence>